<dbReference type="Proteomes" id="UP000034069">
    <property type="component" value="Unassembled WGS sequence"/>
</dbReference>
<accession>A0A0G1IXB0</accession>
<gene>
    <name evidence="1" type="ORF">UW23_C0001G0052</name>
</gene>
<proteinExistence type="predicted"/>
<protein>
    <submittedName>
        <fullName evidence="1">Uncharacterized protein</fullName>
    </submittedName>
</protein>
<sequence length="45" mass="5244">MKKSGEVAEPVENTSRRVIIVRMIVDDKLDWVNDAFLDWIILVTK</sequence>
<comment type="caution">
    <text evidence="1">The sequence shown here is derived from an EMBL/GenBank/DDBJ whole genome shotgun (WGS) entry which is preliminary data.</text>
</comment>
<dbReference type="AlphaFoldDB" id="A0A0G1IXB0"/>
<name>A0A0G1IXB0_9BACT</name>
<dbReference type="EMBL" id="LCHN01000001">
    <property type="protein sequence ID" value="KKT36442.1"/>
    <property type="molecule type" value="Genomic_DNA"/>
</dbReference>
<evidence type="ECO:0000313" key="1">
    <source>
        <dbReference type="EMBL" id="KKT36442.1"/>
    </source>
</evidence>
<evidence type="ECO:0000313" key="2">
    <source>
        <dbReference type="Proteomes" id="UP000034069"/>
    </source>
</evidence>
<reference evidence="1 2" key="1">
    <citation type="journal article" date="2015" name="Nature">
        <title>rRNA introns, odd ribosomes, and small enigmatic genomes across a large radiation of phyla.</title>
        <authorList>
            <person name="Brown C.T."/>
            <person name="Hug L.A."/>
            <person name="Thomas B.C."/>
            <person name="Sharon I."/>
            <person name="Castelle C.J."/>
            <person name="Singh A."/>
            <person name="Wilkins M.J."/>
            <person name="Williams K.H."/>
            <person name="Banfield J.F."/>
        </authorList>
    </citation>
    <scope>NUCLEOTIDE SEQUENCE [LARGE SCALE GENOMIC DNA]</scope>
</reference>
<organism evidence="1 2">
    <name type="scientific">Candidatus Collierbacteria bacterium GW2011_GWA1_44_12</name>
    <dbReference type="NCBI Taxonomy" id="1618376"/>
    <lineage>
        <taxon>Bacteria</taxon>
        <taxon>Candidatus Collieribacteriota</taxon>
    </lineage>
</organism>